<dbReference type="EMBL" id="FXTT01000009">
    <property type="protein sequence ID" value="SMP37167.1"/>
    <property type="molecule type" value="Genomic_DNA"/>
</dbReference>
<name>A0ABY1PMQ8_9HYPH</name>
<accession>A0ABY1PMQ8</accession>
<dbReference type="InterPro" id="IPR006190">
    <property type="entry name" value="SAF_AFP_Neu5Ac"/>
</dbReference>
<dbReference type="SMART" id="SM00858">
    <property type="entry name" value="SAF"/>
    <property type="match status" value="1"/>
</dbReference>
<dbReference type="InterPro" id="IPR013785">
    <property type="entry name" value="Aldolase_TIM"/>
</dbReference>
<dbReference type="InterPro" id="IPR036732">
    <property type="entry name" value="AFP_Neu5c_C_sf"/>
</dbReference>
<dbReference type="SUPFAM" id="SSF51569">
    <property type="entry name" value="Aldolase"/>
    <property type="match status" value="1"/>
</dbReference>
<dbReference type="Pfam" id="PF03102">
    <property type="entry name" value="NeuB"/>
    <property type="match status" value="1"/>
</dbReference>
<gene>
    <name evidence="2" type="ORF">SAMN06265374_4519</name>
</gene>
<feature type="domain" description="AFP-like" evidence="1">
    <location>
        <begin position="292"/>
        <end position="348"/>
    </location>
</feature>
<keyword evidence="3" id="KW-1185">Reference proteome</keyword>
<organism evidence="2 3">
    <name type="scientific">Roseibium denhamense</name>
    <dbReference type="NCBI Taxonomy" id="76305"/>
    <lineage>
        <taxon>Bacteria</taxon>
        <taxon>Pseudomonadati</taxon>
        <taxon>Pseudomonadota</taxon>
        <taxon>Alphaproteobacteria</taxon>
        <taxon>Hyphomicrobiales</taxon>
        <taxon>Stappiaceae</taxon>
        <taxon>Roseibium</taxon>
    </lineage>
</organism>
<dbReference type="InterPro" id="IPR051690">
    <property type="entry name" value="PseI-like"/>
</dbReference>
<dbReference type="InterPro" id="IPR013974">
    <property type="entry name" value="SAF"/>
</dbReference>
<dbReference type="CDD" id="cd11615">
    <property type="entry name" value="SAF_NeuB_like"/>
    <property type="match status" value="1"/>
</dbReference>
<evidence type="ECO:0000313" key="2">
    <source>
        <dbReference type="EMBL" id="SMP37167.1"/>
    </source>
</evidence>
<sequence length="348" mass="37746">MTNIEIGNHKIGAVESTFVIAEIGVNHNGDEQMARALIDIAKRTGADAVKFQSFNADRLVEINAATADYQKTNTGKGNQHDLLRELELSFDAHRRLMAYCNEVDIVFMSSPFDLESIDFLDELGVHAFKVPSPDCVSSQYLRHMGSKGRPVILSTGMCDMADVVYGIETLKAAGSGPVAALHCTSCYPAPVDQLNLLAMETMGRVTGVPIGYSDHSSGIAIPIAAVALGACIIEKHITLDRNLPGPDHSASIEEAEFEAMVAAIREVEKARGTVFKRPQPCEESARQLARRSLAVKRDLPAGHRLTREDLILMRPGDGFSPQIEDVLVGRVLSTAVQAYSLIKPEHLG</sequence>
<dbReference type="Gene3D" id="3.20.20.70">
    <property type="entry name" value="Aldolase class I"/>
    <property type="match status" value="1"/>
</dbReference>
<dbReference type="SUPFAM" id="SSF51269">
    <property type="entry name" value="AFP III-like domain"/>
    <property type="match status" value="1"/>
</dbReference>
<dbReference type="Gene3D" id="3.90.1210.10">
    <property type="entry name" value="Antifreeze-like/N-acetylneuraminic acid synthase C-terminal domain"/>
    <property type="match status" value="1"/>
</dbReference>
<evidence type="ECO:0000259" key="1">
    <source>
        <dbReference type="PROSITE" id="PS50844"/>
    </source>
</evidence>
<dbReference type="InterPro" id="IPR013132">
    <property type="entry name" value="PseI/NeuA/B-like_N"/>
</dbReference>
<dbReference type="RefSeq" id="WP_155189102.1">
    <property type="nucleotide sequence ID" value="NZ_BAAAEA010000006.1"/>
</dbReference>
<protein>
    <submittedName>
        <fullName evidence="2">N-acetylneuraminate synthase</fullName>
    </submittedName>
</protein>
<dbReference type="PROSITE" id="PS50844">
    <property type="entry name" value="AFP_LIKE"/>
    <property type="match status" value="1"/>
</dbReference>
<dbReference type="PANTHER" id="PTHR42966:SF1">
    <property type="entry name" value="SIALIC ACID SYNTHASE"/>
    <property type="match status" value="1"/>
</dbReference>
<dbReference type="InterPro" id="IPR057736">
    <property type="entry name" value="SAF_PseI/NeuA/NeuB"/>
</dbReference>
<reference evidence="2 3" key="1">
    <citation type="submission" date="2017-05" db="EMBL/GenBank/DDBJ databases">
        <authorList>
            <person name="Varghese N."/>
            <person name="Submissions S."/>
        </authorList>
    </citation>
    <scope>NUCLEOTIDE SEQUENCE [LARGE SCALE GENOMIC DNA]</scope>
    <source>
        <strain evidence="2 3">DSM 15949</strain>
    </source>
</reference>
<dbReference type="PANTHER" id="PTHR42966">
    <property type="entry name" value="N-ACETYLNEURAMINATE SYNTHASE"/>
    <property type="match status" value="1"/>
</dbReference>
<evidence type="ECO:0000313" key="3">
    <source>
        <dbReference type="Proteomes" id="UP001157914"/>
    </source>
</evidence>
<dbReference type="Proteomes" id="UP001157914">
    <property type="component" value="Unassembled WGS sequence"/>
</dbReference>
<dbReference type="Pfam" id="PF08666">
    <property type="entry name" value="SAF"/>
    <property type="match status" value="1"/>
</dbReference>
<comment type="caution">
    <text evidence="2">The sequence shown here is derived from an EMBL/GenBank/DDBJ whole genome shotgun (WGS) entry which is preliminary data.</text>
</comment>
<proteinExistence type="predicted"/>